<evidence type="ECO:0000313" key="1">
    <source>
        <dbReference type="EMBL" id="TPW31681.1"/>
    </source>
</evidence>
<protein>
    <submittedName>
        <fullName evidence="1">Class I SAM-dependent methyltransferase</fullName>
    </submittedName>
</protein>
<keyword evidence="2" id="KW-1185">Reference proteome</keyword>
<evidence type="ECO:0000313" key="2">
    <source>
        <dbReference type="Proteomes" id="UP000318801"/>
    </source>
</evidence>
<dbReference type="Proteomes" id="UP000318801">
    <property type="component" value="Unassembled WGS sequence"/>
</dbReference>
<proteinExistence type="predicted"/>
<keyword evidence="1" id="KW-0808">Transferase</keyword>
<keyword evidence="1" id="KW-0489">Methyltransferase</keyword>
<dbReference type="GO" id="GO:0032259">
    <property type="term" value="P:methylation"/>
    <property type="evidence" value="ECO:0007669"/>
    <property type="project" value="UniProtKB-KW"/>
</dbReference>
<dbReference type="PANTHER" id="PTHR43861">
    <property type="entry name" value="TRANS-ACONITATE 2-METHYLTRANSFERASE-RELATED"/>
    <property type="match status" value="1"/>
</dbReference>
<dbReference type="InterPro" id="IPR029063">
    <property type="entry name" value="SAM-dependent_MTases_sf"/>
</dbReference>
<dbReference type="EMBL" id="VHLG01000003">
    <property type="protein sequence ID" value="TPW31681.1"/>
    <property type="molecule type" value="Genomic_DNA"/>
</dbReference>
<dbReference type="GO" id="GO:0008168">
    <property type="term" value="F:methyltransferase activity"/>
    <property type="evidence" value="ECO:0007669"/>
    <property type="project" value="UniProtKB-KW"/>
</dbReference>
<dbReference type="RefSeq" id="WP_141148450.1">
    <property type="nucleotide sequence ID" value="NZ_VHLG01000003.1"/>
</dbReference>
<comment type="caution">
    <text evidence="1">The sequence shown here is derived from an EMBL/GenBank/DDBJ whole genome shotgun (WGS) entry which is preliminary data.</text>
</comment>
<dbReference type="PANTHER" id="PTHR43861:SF1">
    <property type="entry name" value="TRANS-ACONITATE 2-METHYLTRANSFERASE"/>
    <property type="match status" value="1"/>
</dbReference>
<dbReference type="Pfam" id="PF13489">
    <property type="entry name" value="Methyltransf_23"/>
    <property type="match status" value="1"/>
</dbReference>
<dbReference type="OrthoDB" id="5517736at2"/>
<dbReference type="SUPFAM" id="SSF53335">
    <property type="entry name" value="S-adenosyl-L-methionine-dependent methyltransferases"/>
    <property type="match status" value="1"/>
</dbReference>
<reference evidence="1 2" key="1">
    <citation type="submission" date="2019-06" db="EMBL/GenBank/DDBJ databases">
        <authorList>
            <person name="Li M."/>
        </authorList>
    </citation>
    <scope>NUCLEOTIDE SEQUENCE [LARGE SCALE GENOMIC DNA]</scope>
    <source>
        <strain evidence="1 2">BGMRC2036</strain>
    </source>
</reference>
<sequence>MNMERDAGFWNKLAEKYAKSPVADQKAYERTLERTQAHLKPGDHVAELGCGTGSSALLLAAHVERYLATDFSEQMILIARDKQQKSEASAGLEFRCATAEVLAGEAARFDVVLGFNYLHVVHDLPATLAAIHAMLKPGGLFISKTPCLNEMNPLIRLVALPVMQFFGKAPHVVSFSAERLNGALRDAGFNVITTEHHASKGADPRPFIIAARV</sequence>
<dbReference type="Gene3D" id="3.40.50.150">
    <property type="entry name" value="Vaccinia Virus protein VP39"/>
    <property type="match status" value="1"/>
</dbReference>
<dbReference type="AlphaFoldDB" id="A0A506UET6"/>
<organism evidence="1 2">
    <name type="scientific">Martelella alba</name>
    <dbReference type="NCBI Taxonomy" id="2590451"/>
    <lineage>
        <taxon>Bacteria</taxon>
        <taxon>Pseudomonadati</taxon>
        <taxon>Pseudomonadota</taxon>
        <taxon>Alphaproteobacteria</taxon>
        <taxon>Hyphomicrobiales</taxon>
        <taxon>Aurantimonadaceae</taxon>
        <taxon>Martelella</taxon>
    </lineage>
</organism>
<dbReference type="CDD" id="cd02440">
    <property type="entry name" value="AdoMet_MTases"/>
    <property type="match status" value="1"/>
</dbReference>
<gene>
    <name evidence="1" type="ORF">FJU08_08015</name>
</gene>
<accession>A0A506UET6</accession>
<name>A0A506UET6_9HYPH</name>